<dbReference type="HOGENOM" id="CLU_1269860_0_0_2"/>
<dbReference type="Proteomes" id="UP000010469">
    <property type="component" value="Chromosome"/>
</dbReference>
<dbReference type="STRING" id="1056495.Calag_1347"/>
<sequence length="217" mass="25011">MSMDSEYLNLARRKFDEGIKLMNDGLLIQAANNFIESSNYLFKIKNLDEESRLLLIKSLVNQGAIMINLGRYSLAINSLIKSWMLLKNDGNKDLLKATYINLISAFIASNRYDEAMNFINKLEGIDEESKAYALMYKSKILIDKRLTNNVGEYLEEARTIFDKLNMKDQLAAVIAIQVEYYNLIGDYEKAKEYTGELNTIAGKSLNYFIREYKKKCN</sequence>
<dbReference type="SUPFAM" id="SSF48452">
    <property type="entry name" value="TPR-like"/>
    <property type="match status" value="1"/>
</dbReference>
<dbReference type="AlphaFoldDB" id="L0AB01"/>
<gene>
    <name evidence="1" type="ordered locus">Calag_1347</name>
</gene>
<dbReference type="EMBL" id="CP003378">
    <property type="protein sequence ID" value="AFZ71056.1"/>
    <property type="molecule type" value="Genomic_DNA"/>
</dbReference>
<evidence type="ECO:0000313" key="1">
    <source>
        <dbReference type="EMBL" id="AFZ71056.1"/>
    </source>
</evidence>
<dbReference type="eggNOG" id="arCOG03047">
    <property type="taxonomic scope" value="Archaea"/>
</dbReference>
<evidence type="ECO:0008006" key="3">
    <source>
        <dbReference type="Google" id="ProtNLM"/>
    </source>
</evidence>
<protein>
    <recommendedName>
        <fullName evidence="3">Tetratricopeptide repeat protein</fullName>
    </recommendedName>
</protein>
<proteinExistence type="predicted"/>
<dbReference type="KEGG" id="clg:Calag_1347"/>
<dbReference type="Gene3D" id="1.25.40.10">
    <property type="entry name" value="Tetratricopeptide repeat domain"/>
    <property type="match status" value="1"/>
</dbReference>
<evidence type="ECO:0000313" key="2">
    <source>
        <dbReference type="Proteomes" id="UP000010469"/>
    </source>
</evidence>
<keyword evidence="2" id="KW-1185">Reference proteome</keyword>
<dbReference type="RefSeq" id="WP_015232953.1">
    <property type="nucleotide sequence ID" value="NC_019791.1"/>
</dbReference>
<reference evidence="2" key="1">
    <citation type="submission" date="2012-03" db="EMBL/GenBank/DDBJ databases">
        <title>Complete genome of Caldisphaera lagunensis DSM 15908.</title>
        <authorList>
            <person name="Lucas S."/>
            <person name="Copeland A."/>
            <person name="Lapidus A."/>
            <person name="Glavina del Rio T."/>
            <person name="Dalin E."/>
            <person name="Tice H."/>
            <person name="Bruce D."/>
            <person name="Goodwin L."/>
            <person name="Pitluck S."/>
            <person name="Peters L."/>
            <person name="Mikhailova N."/>
            <person name="Teshima H."/>
            <person name="Kyrpides N."/>
            <person name="Mavromatis K."/>
            <person name="Ivanova N."/>
            <person name="Brettin T."/>
            <person name="Detter J.C."/>
            <person name="Han C."/>
            <person name="Larimer F."/>
            <person name="Land M."/>
            <person name="Hauser L."/>
            <person name="Markowitz V."/>
            <person name="Cheng J.-F."/>
            <person name="Hugenholtz P."/>
            <person name="Woyke T."/>
            <person name="Wu D."/>
            <person name="Spring S."/>
            <person name="Schroeder M."/>
            <person name="Brambilla E."/>
            <person name="Klenk H.-P."/>
            <person name="Eisen J.A."/>
        </authorList>
    </citation>
    <scope>NUCLEOTIDE SEQUENCE [LARGE SCALE GENOMIC DNA]</scope>
    <source>
        <strain evidence="2">DSM 15908 / JCM 11604 / IC-154</strain>
    </source>
</reference>
<organism evidence="1 2">
    <name type="scientific">Caldisphaera lagunensis (strain DSM 15908 / JCM 11604 / ANMR 0165 / IC-154)</name>
    <dbReference type="NCBI Taxonomy" id="1056495"/>
    <lineage>
        <taxon>Archaea</taxon>
        <taxon>Thermoproteota</taxon>
        <taxon>Thermoprotei</taxon>
        <taxon>Acidilobales</taxon>
        <taxon>Caldisphaeraceae</taxon>
        <taxon>Caldisphaera</taxon>
    </lineage>
</organism>
<dbReference type="InterPro" id="IPR011990">
    <property type="entry name" value="TPR-like_helical_dom_sf"/>
</dbReference>
<accession>L0AB01</accession>
<name>L0AB01_CALLD</name>
<dbReference type="GeneID" id="14212607"/>
<dbReference type="InParanoid" id="L0AB01"/>